<dbReference type="GO" id="GO:0005886">
    <property type="term" value="C:plasma membrane"/>
    <property type="evidence" value="ECO:0007669"/>
    <property type="project" value="UniProtKB-SubCell"/>
</dbReference>
<evidence type="ECO:0000256" key="1">
    <source>
        <dbReference type="ARBA" id="ARBA00004651"/>
    </source>
</evidence>
<evidence type="ECO:0000256" key="2">
    <source>
        <dbReference type="ARBA" id="ARBA00022475"/>
    </source>
</evidence>
<dbReference type="RefSeq" id="WP_052467249.1">
    <property type="nucleotide sequence ID" value="NZ_AP014680.1"/>
</dbReference>
<feature type="transmembrane region" description="Helical" evidence="6">
    <location>
        <begin position="53"/>
        <end position="73"/>
    </location>
</feature>
<evidence type="ECO:0000313" key="8">
    <source>
        <dbReference type="Proteomes" id="UP000031620"/>
    </source>
</evidence>
<evidence type="ECO:0000256" key="6">
    <source>
        <dbReference type="SAM" id="Phobius"/>
    </source>
</evidence>
<accession>A0A0A1GRN1</accession>
<dbReference type="STRING" id="1291742.LOOC260_104030"/>
<sequence length="527" mass="57549">MKQKSHLHKIFQGALILTLSTLIAKILSAAYRIPFQNLVGDTGFYVYQQVYPLYGIGVTLALSGLPVFISKLVAECKTQVEKESLVRQLLQILFVFAAFLVIGGWLAAPTLATLMGDEHLTSTIRSVVLMFCTMPILAVSRGYWQGQYNMIPTAISQLIEQIVRVTIVISVAVVASQQRWNIYKMGTFAMSSAVLAGLVASAFLVPSIWRIMIGTRSRQPADRPLWGLVKRLVIEGGVVCLFAALIVLFQLIDSFTVKRGLVAAGVASIDAKALKGVFDRGQPLVQLGLVVATSFSAVLLPSLTTSRLKRKIIEFQRIYRSALHICIAMSLFATVGLIALMPQINQLLFANQNGSGALAISMINIVLVALITTYSSVLQSLNRFSVTMFGLAGGLITKMLINFNLVKHFEIVGAAMGTVIGLLVTLLIIHAALPEQLRRLSTDRNFSWKLIGTCLLLFGSVKMVDIGCVNIFGTDRVAALPTVIISVLIGCLVVLGTVMWWQLFSTREIVTIPGGKRILKLINRVRN</sequence>
<feature type="transmembrane region" description="Helical" evidence="6">
    <location>
        <begin position="158"/>
        <end position="176"/>
    </location>
</feature>
<dbReference type="AlphaFoldDB" id="A0A0A1GRN1"/>
<feature type="transmembrane region" description="Helical" evidence="6">
    <location>
        <begin position="188"/>
        <end position="211"/>
    </location>
</feature>
<reference evidence="7 8" key="1">
    <citation type="submission" date="2014-11" db="EMBL/GenBank/DDBJ databases">
        <title>Complete genome sequence and analysis of Lactobacillus hokkaidonensis LOOC260T.</title>
        <authorList>
            <person name="Tanizawa Y."/>
            <person name="Tohno M."/>
            <person name="Kaminuma E."/>
            <person name="Nakamura Y."/>
            <person name="Arita M."/>
        </authorList>
    </citation>
    <scope>NUCLEOTIDE SEQUENCE [LARGE SCALE GENOMIC DNA]</scope>
    <source>
        <strain evidence="7 8">LOOC260</strain>
    </source>
</reference>
<dbReference type="Proteomes" id="UP000031620">
    <property type="component" value="Chromosome"/>
</dbReference>
<keyword evidence="2" id="KW-1003">Cell membrane</keyword>
<feature type="transmembrane region" description="Helical" evidence="6">
    <location>
        <begin position="127"/>
        <end position="146"/>
    </location>
</feature>
<evidence type="ECO:0000256" key="3">
    <source>
        <dbReference type="ARBA" id="ARBA00022692"/>
    </source>
</evidence>
<gene>
    <name evidence="7" type="ORF">LOOC260_104030</name>
</gene>
<evidence type="ECO:0000256" key="5">
    <source>
        <dbReference type="ARBA" id="ARBA00023136"/>
    </source>
</evidence>
<feature type="transmembrane region" description="Helical" evidence="6">
    <location>
        <begin position="323"/>
        <end position="344"/>
    </location>
</feature>
<dbReference type="HOGENOM" id="CLU_022017_2_1_9"/>
<dbReference type="InterPro" id="IPR002797">
    <property type="entry name" value="Polysacc_synth"/>
</dbReference>
<comment type="subcellular location">
    <subcellularLocation>
        <location evidence="1">Cell membrane</location>
        <topology evidence="1">Multi-pass membrane protein</topology>
    </subcellularLocation>
</comment>
<evidence type="ECO:0000256" key="4">
    <source>
        <dbReference type="ARBA" id="ARBA00022989"/>
    </source>
</evidence>
<dbReference type="CDD" id="cd13124">
    <property type="entry name" value="MATE_SpoVB_like"/>
    <property type="match status" value="1"/>
</dbReference>
<keyword evidence="4 6" id="KW-1133">Transmembrane helix</keyword>
<feature type="transmembrane region" description="Helical" evidence="6">
    <location>
        <begin position="450"/>
        <end position="472"/>
    </location>
</feature>
<dbReference type="KEGG" id="lho:LOOC260_104030"/>
<evidence type="ECO:0000313" key="7">
    <source>
        <dbReference type="EMBL" id="BAP84977.1"/>
    </source>
</evidence>
<dbReference type="InterPro" id="IPR050833">
    <property type="entry name" value="Poly_Biosynth_Transport"/>
</dbReference>
<feature type="transmembrane region" description="Helical" evidence="6">
    <location>
        <begin position="232"/>
        <end position="252"/>
    </location>
</feature>
<organism evidence="7 8">
    <name type="scientific">Paucilactobacillus hokkaidonensis JCM 18461</name>
    <dbReference type="NCBI Taxonomy" id="1291742"/>
    <lineage>
        <taxon>Bacteria</taxon>
        <taxon>Bacillati</taxon>
        <taxon>Bacillota</taxon>
        <taxon>Bacilli</taxon>
        <taxon>Lactobacillales</taxon>
        <taxon>Lactobacillaceae</taxon>
        <taxon>Paucilactobacillus</taxon>
    </lineage>
</organism>
<keyword evidence="3 6" id="KW-0812">Transmembrane</keyword>
<protein>
    <submittedName>
        <fullName evidence="7">Putative polysaccharide transporter</fullName>
    </submittedName>
</protein>
<dbReference type="EMBL" id="AP014680">
    <property type="protein sequence ID" value="BAP84977.1"/>
    <property type="molecule type" value="Genomic_DNA"/>
</dbReference>
<dbReference type="Pfam" id="PF01943">
    <property type="entry name" value="Polysacc_synt"/>
    <property type="match status" value="1"/>
</dbReference>
<proteinExistence type="predicted"/>
<feature type="transmembrane region" description="Helical" evidence="6">
    <location>
        <begin position="478"/>
        <end position="501"/>
    </location>
</feature>
<feature type="transmembrane region" description="Helical" evidence="6">
    <location>
        <begin position="386"/>
        <end position="405"/>
    </location>
</feature>
<name>A0A0A1GRN1_9LACO</name>
<keyword evidence="5 6" id="KW-0472">Membrane</keyword>
<feature type="transmembrane region" description="Helical" evidence="6">
    <location>
        <begin position="411"/>
        <end position="429"/>
    </location>
</feature>
<feature type="transmembrane region" description="Helical" evidence="6">
    <location>
        <begin position="85"/>
        <end position="107"/>
    </location>
</feature>
<dbReference type="PANTHER" id="PTHR30250:SF29">
    <property type="entry name" value="POLYSACCHARIDE BIOSYNTHESIS PROTEIN C-TERMINAL DOMAIN-CONTAINING PROTEIN"/>
    <property type="match status" value="1"/>
</dbReference>
<dbReference type="InterPro" id="IPR024923">
    <property type="entry name" value="PG_synth_SpoVB"/>
</dbReference>
<dbReference type="PANTHER" id="PTHR30250">
    <property type="entry name" value="PST FAMILY PREDICTED COLANIC ACID TRANSPORTER"/>
    <property type="match status" value="1"/>
</dbReference>
<feature type="transmembrane region" description="Helical" evidence="6">
    <location>
        <begin position="356"/>
        <end position="374"/>
    </location>
</feature>
<dbReference type="PIRSF" id="PIRSF038958">
    <property type="entry name" value="PG_synth_SpoVB"/>
    <property type="match status" value="1"/>
</dbReference>
<feature type="transmembrane region" description="Helical" evidence="6">
    <location>
        <begin position="284"/>
        <end position="303"/>
    </location>
</feature>